<dbReference type="PANTHER" id="PTHR43440:SF1">
    <property type="entry name" value="UREASE"/>
    <property type="match status" value="1"/>
</dbReference>
<dbReference type="Gene3D" id="3.20.20.140">
    <property type="entry name" value="Metal-dependent hydrolases"/>
    <property type="match status" value="1"/>
</dbReference>
<evidence type="ECO:0000259" key="13">
    <source>
        <dbReference type="PROSITE" id="PS51368"/>
    </source>
</evidence>
<dbReference type="PROSITE" id="PS01120">
    <property type="entry name" value="UREASE_1"/>
    <property type="match status" value="1"/>
</dbReference>
<dbReference type="CDD" id="cd00375">
    <property type="entry name" value="Urease_alpha"/>
    <property type="match status" value="1"/>
</dbReference>
<evidence type="ECO:0000313" key="14">
    <source>
        <dbReference type="EMBL" id="SFN05271.1"/>
    </source>
</evidence>
<gene>
    <name evidence="5" type="primary">ureC</name>
    <name evidence="14" type="ORF">SAMN05216516_102109</name>
</gene>
<comment type="subunit">
    <text evidence="5">Heterotrimer of UreA (gamma), UreB (beta) and UreC (alpha) subunits. Three heterotrimers associate to form the active enzyme.</text>
</comment>
<dbReference type="PROSITE" id="PS51368">
    <property type="entry name" value="UREASE_3"/>
    <property type="match status" value="1"/>
</dbReference>
<feature type="binding site" evidence="5 8">
    <location>
        <position position="250"/>
    </location>
    <ligand>
        <name>Ni(2+)</name>
        <dbReference type="ChEBI" id="CHEBI:49786"/>
        <label>2</label>
    </ligand>
</feature>
<feature type="binding site" evidence="5 8">
    <location>
        <position position="364"/>
    </location>
    <ligand>
        <name>Ni(2+)</name>
        <dbReference type="ChEBI" id="CHEBI:49786"/>
        <label>1</label>
    </ligand>
</feature>
<evidence type="ECO:0000256" key="11">
    <source>
        <dbReference type="RuleBase" id="RU000510"/>
    </source>
</evidence>
<dbReference type="HAMAP" id="MF_01953">
    <property type="entry name" value="Urease_alpha"/>
    <property type="match status" value="1"/>
</dbReference>
<accession>A0A1I4VVE4</accession>
<dbReference type="InterPro" id="IPR017951">
    <property type="entry name" value="Urease_asu_c"/>
</dbReference>
<evidence type="ECO:0000256" key="10">
    <source>
        <dbReference type="PROSITE-ProRule" id="PRU00700"/>
    </source>
</evidence>
<dbReference type="STRING" id="1367852.SAMN05216516_102109"/>
<keyword evidence="3 5" id="KW-0479">Metal-binding</keyword>
<dbReference type="NCBIfam" id="NF009834">
    <property type="entry name" value="PRK13309.1"/>
    <property type="match status" value="1"/>
</dbReference>
<comment type="similarity">
    <text evidence="5 12">Belongs to the metallo-dependent hydrolases superfamily. Urease alpha subunit family.</text>
</comment>
<dbReference type="EMBL" id="FOVC01000002">
    <property type="protein sequence ID" value="SFN05271.1"/>
    <property type="molecule type" value="Genomic_DNA"/>
</dbReference>
<feature type="binding site" description="via carbamate group" evidence="5 8">
    <location>
        <position position="221"/>
    </location>
    <ligand>
        <name>Ni(2+)</name>
        <dbReference type="ChEBI" id="CHEBI:49786"/>
        <label>1</label>
    </ligand>
</feature>
<comment type="subcellular location">
    <subcellularLocation>
        <location evidence="5 10">Cytoplasm</location>
    </subcellularLocation>
</comment>
<dbReference type="InterPro" id="IPR011612">
    <property type="entry name" value="Urease_alpha_N_dom"/>
</dbReference>
<dbReference type="NCBIfam" id="NF009686">
    <property type="entry name" value="PRK13207.1"/>
    <property type="match status" value="1"/>
</dbReference>
<feature type="binding site" evidence="5 8">
    <location>
        <position position="140"/>
    </location>
    <ligand>
        <name>Ni(2+)</name>
        <dbReference type="ChEBI" id="CHEBI:49786"/>
        <label>1</label>
    </ligand>
</feature>
<dbReference type="Proteomes" id="UP000242222">
    <property type="component" value="Unassembled WGS sequence"/>
</dbReference>
<dbReference type="PANTHER" id="PTHR43440">
    <property type="entry name" value="UREASE"/>
    <property type="match status" value="1"/>
</dbReference>
<evidence type="ECO:0000256" key="7">
    <source>
        <dbReference type="PIRSR" id="PIRSR611612-50"/>
    </source>
</evidence>
<feature type="binding site" evidence="5 8">
    <location>
        <position position="276"/>
    </location>
    <ligand>
        <name>Ni(2+)</name>
        <dbReference type="ChEBI" id="CHEBI:49786"/>
        <label>2</label>
    </ligand>
</feature>
<dbReference type="InterPro" id="IPR032466">
    <property type="entry name" value="Metal_Hydrolase"/>
</dbReference>
<evidence type="ECO:0000256" key="1">
    <source>
        <dbReference type="ARBA" id="ARBA00004897"/>
    </source>
</evidence>
<keyword evidence="5 10" id="KW-0963">Cytoplasm</keyword>
<feature type="binding site" evidence="5 10">
    <location>
        <position position="223"/>
    </location>
    <ligand>
        <name>substrate</name>
    </ligand>
</feature>
<keyword evidence="2 5" id="KW-0533">Nickel</keyword>
<dbReference type="PROSITE" id="PS00145">
    <property type="entry name" value="UREASE_2"/>
    <property type="match status" value="1"/>
</dbReference>
<feature type="binding site" evidence="5 8">
    <location>
        <position position="138"/>
    </location>
    <ligand>
        <name>Ni(2+)</name>
        <dbReference type="ChEBI" id="CHEBI:49786"/>
        <label>1</label>
    </ligand>
</feature>
<comment type="pathway">
    <text evidence="1 5">Nitrogen metabolism; urea degradation; CO(2) and NH(3) from urea (urease route): step 1/1.</text>
</comment>
<comment type="PTM">
    <text evidence="7">Carbamylation allows a single lysine to coordinate two nickel ions.</text>
</comment>
<evidence type="ECO:0000256" key="6">
    <source>
        <dbReference type="NCBIfam" id="TIGR01792"/>
    </source>
</evidence>
<dbReference type="AlphaFoldDB" id="A0A1I4VVE4"/>
<evidence type="ECO:0000256" key="9">
    <source>
        <dbReference type="PIRSR" id="PIRSR611612-52"/>
    </source>
</evidence>
<dbReference type="EC" id="3.5.1.5" evidence="5 6"/>
<evidence type="ECO:0000256" key="8">
    <source>
        <dbReference type="PIRSR" id="PIRSR611612-51"/>
    </source>
</evidence>
<dbReference type="Pfam" id="PF01979">
    <property type="entry name" value="Amidohydro_1"/>
    <property type="match status" value="1"/>
</dbReference>
<dbReference type="GO" id="GO:0043419">
    <property type="term" value="P:urea catabolic process"/>
    <property type="evidence" value="ECO:0007669"/>
    <property type="project" value="UniProtKB-UniRule"/>
</dbReference>
<name>A0A1I4VVE4_9GAMM</name>
<reference evidence="15" key="1">
    <citation type="submission" date="2016-10" db="EMBL/GenBank/DDBJ databases">
        <authorList>
            <person name="Varghese N."/>
            <person name="Submissions S."/>
        </authorList>
    </citation>
    <scope>NUCLEOTIDE SEQUENCE [LARGE SCALE GENOMIC DNA]</scope>
    <source>
        <strain evidence="15">N6PO6</strain>
    </source>
</reference>
<comment type="cofactor">
    <cofactor evidence="5 8 11">
        <name>Ni cation</name>
        <dbReference type="ChEBI" id="CHEBI:25516"/>
    </cofactor>
    <text evidence="5 8 11">Binds 2 nickel ions per subunit.</text>
</comment>
<dbReference type="GO" id="GO:0016151">
    <property type="term" value="F:nickel cation binding"/>
    <property type="evidence" value="ECO:0007669"/>
    <property type="project" value="UniProtKB-UniRule"/>
</dbReference>
<dbReference type="InterPro" id="IPR050112">
    <property type="entry name" value="Urease_alpha_subunit"/>
</dbReference>
<dbReference type="Pfam" id="PF00449">
    <property type="entry name" value="Urease_alpha"/>
    <property type="match status" value="1"/>
</dbReference>
<dbReference type="InterPro" id="IPR005848">
    <property type="entry name" value="Urease_asu"/>
</dbReference>
<dbReference type="OrthoDB" id="9802793at2"/>
<dbReference type="SUPFAM" id="SSF51556">
    <property type="entry name" value="Metallo-dependent hydrolases"/>
    <property type="match status" value="1"/>
</dbReference>
<dbReference type="InterPro" id="IPR011059">
    <property type="entry name" value="Metal-dep_hydrolase_composite"/>
</dbReference>
<evidence type="ECO:0000256" key="4">
    <source>
        <dbReference type="ARBA" id="ARBA00022801"/>
    </source>
</evidence>
<comment type="PTM">
    <text evidence="5">Carboxylation allows a single lysine to coordinate two nickel ions.</text>
</comment>
<dbReference type="InterPro" id="IPR006680">
    <property type="entry name" value="Amidohydro-rel"/>
</dbReference>
<evidence type="ECO:0000256" key="12">
    <source>
        <dbReference type="RuleBase" id="RU004158"/>
    </source>
</evidence>
<evidence type="ECO:0000256" key="5">
    <source>
        <dbReference type="HAMAP-Rule" id="MF_01953"/>
    </source>
</evidence>
<dbReference type="GO" id="GO:0005737">
    <property type="term" value="C:cytoplasm"/>
    <property type="evidence" value="ECO:0007669"/>
    <property type="project" value="UniProtKB-SubCell"/>
</dbReference>
<evidence type="ECO:0000256" key="2">
    <source>
        <dbReference type="ARBA" id="ARBA00022596"/>
    </source>
</evidence>
<dbReference type="InterPro" id="IPR029754">
    <property type="entry name" value="Urease_Ni-bd"/>
</dbReference>
<organism evidence="14 15">
    <name type="scientific">Izhakiella capsodis</name>
    <dbReference type="NCBI Taxonomy" id="1367852"/>
    <lineage>
        <taxon>Bacteria</taxon>
        <taxon>Pseudomonadati</taxon>
        <taxon>Pseudomonadota</taxon>
        <taxon>Gammaproteobacteria</taxon>
        <taxon>Enterobacterales</taxon>
        <taxon>Erwiniaceae</taxon>
        <taxon>Izhakiella</taxon>
    </lineage>
</organism>
<feature type="binding site" description="via carbamate group" evidence="5 8">
    <location>
        <position position="221"/>
    </location>
    <ligand>
        <name>Ni(2+)</name>
        <dbReference type="ChEBI" id="CHEBI:49786"/>
        <label>2</label>
    </ligand>
</feature>
<feature type="active site" description="Proton donor" evidence="5 9">
    <location>
        <position position="324"/>
    </location>
</feature>
<dbReference type="InterPro" id="IPR017950">
    <property type="entry name" value="Urease_AS"/>
</dbReference>
<dbReference type="SUPFAM" id="SSF51338">
    <property type="entry name" value="Composite domain of metallo-dependent hydrolases"/>
    <property type="match status" value="2"/>
</dbReference>
<feature type="domain" description="Urease" evidence="13">
    <location>
        <begin position="133"/>
        <end position="571"/>
    </location>
</feature>
<proteinExistence type="inferred from homology"/>
<evidence type="ECO:0000313" key="15">
    <source>
        <dbReference type="Proteomes" id="UP000242222"/>
    </source>
</evidence>
<keyword evidence="15" id="KW-1185">Reference proteome</keyword>
<protein>
    <recommendedName>
        <fullName evidence="5 6">Urease subunit alpha</fullName>
        <ecNumber evidence="5 6">3.5.1.5</ecNumber>
    </recommendedName>
    <alternativeName>
        <fullName evidence="5">Urea amidohydrolase subunit alpha</fullName>
    </alternativeName>
</protein>
<sequence length="571" mass="60820">MPVISRQEYTNLFGPTTGDKIRLGDSDLFIEIEKDLRGYGDESVYGGGKSLRDGMGVNNVMTSENVLDLVITNVTIVDARQGVIKADVGIKNGNIVGIGKSGNPNVMSGVTPGMVVGVSTDAISGEHLILTAGGIDSHIHLISPQQVEHALSNGVTTFFGGGIGPTDGTNGTTITAGPVNLHRMLRAVEGLPINIGLLGKGHAARRAPLEEQVRAGAAGLKVHEDWGATGSALRHALRCADDMDIQVAVHTDSLNEGGYVENTLDAFEGRTIHTFHTEGAGGGHAPDIIKVASLTNVLPSSTNPTLPFGINSQAELFDMIMVCHNLNPNVPADVAFAESRVRPETIAAENVLHDMGVISMFSSDSQAMGRVGENWLRVVQTAHAMKQARGKLPEDSASNDNFRVLRYVAKITINPAIAQGISHRIGSVEVGKFADLVLWEPAFFGAKPKMIIKGGMINWAAMGDPNASLPTPQPVFYRPMFGACGKTMQDTCITFLSRAAMDDNLGERLGLTRQLSAVKNCRAIGKKEMVRNDQTPQIDVNPETFAVAVNGQNITVPAAKSVALNQRYFFS</sequence>
<evidence type="ECO:0000256" key="3">
    <source>
        <dbReference type="ARBA" id="ARBA00022723"/>
    </source>
</evidence>
<dbReference type="RefSeq" id="WP_092875394.1">
    <property type="nucleotide sequence ID" value="NZ_FOVC01000002.1"/>
</dbReference>
<comment type="catalytic activity">
    <reaction evidence="5 11">
        <text>urea + 2 H2O + H(+) = hydrogencarbonate + 2 NH4(+)</text>
        <dbReference type="Rhea" id="RHEA:20557"/>
        <dbReference type="ChEBI" id="CHEBI:15377"/>
        <dbReference type="ChEBI" id="CHEBI:15378"/>
        <dbReference type="ChEBI" id="CHEBI:16199"/>
        <dbReference type="ChEBI" id="CHEBI:17544"/>
        <dbReference type="ChEBI" id="CHEBI:28938"/>
        <dbReference type="EC" id="3.5.1.5"/>
    </reaction>
</comment>
<keyword evidence="4 5" id="KW-0378">Hydrolase</keyword>
<dbReference type="Gene3D" id="2.30.40.10">
    <property type="entry name" value="Urease, subunit C, domain 1"/>
    <property type="match status" value="1"/>
</dbReference>
<dbReference type="NCBIfam" id="TIGR01792">
    <property type="entry name" value="urease_alph"/>
    <property type="match status" value="1"/>
</dbReference>
<dbReference type="GO" id="GO:0009039">
    <property type="term" value="F:urease activity"/>
    <property type="evidence" value="ECO:0007669"/>
    <property type="project" value="UniProtKB-UniRule"/>
</dbReference>
<dbReference type="PRINTS" id="PR01752">
    <property type="entry name" value="UREASE"/>
</dbReference>
<dbReference type="UniPathway" id="UPA00258">
    <property type="reaction ID" value="UER00370"/>
</dbReference>
<feature type="modified residue" description="N6-carboxylysine" evidence="5 7">
    <location>
        <position position="221"/>
    </location>
</feature>